<proteinExistence type="predicted"/>
<organism evidence="7">
    <name type="scientific">Micromonas pusilla</name>
    <name type="common">Picoplanktonic green alga</name>
    <name type="synonym">Chromulina pusilla</name>
    <dbReference type="NCBI Taxonomy" id="38833"/>
    <lineage>
        <taxon>Eukaryota</taxon>
        <taxon>Viridiplantae</taxon>
        <taxon>Chlorophyta</taxon>
        <taxon>Mamiellophyceae</taxon>
        <taxon>Mamiellales</taxon>
        <taxon>Mamiellaceae</taxon>
        <taxon>Micromonas</taxon>
    </lineage>
</organism>
<keyword evidence="2 6" id="KW-0812">Transmembrane</keyword>
<dbReference type="GO" id="GO:0016020">
    <property type="term" value="C:membrane"/>
    <property type="evidence" value="ECO:0007669"/>
    <property type="project" value="UniProtKB-SubCell"/>
</dbReference>
<dbReference type="AlphaFoldDB" id="A0A7S0ING5"/>
<feature type="transmembrane region" description="Helical" evidence="6">
    <location>
        <begin position="124"/>
        <end position="143"/>
    </location>
</feature>
<protein>
    <recommendedName>
        <fullName evidence="8">Zinc permease family</fullName>
    </recommendedName>
</protein>
<feature type="transmembrane region" description="Helical" evidence="6">
    <location>
        <begin position="238"/>
        <end position="260"/>
    </location>
</feature>
<dbReference type="PANTHER" id="PTHR11040:SF205">
    <property type="entry name" value="ZINC TRANSPORTER ZUPT"/>
    <property type="match status" value="1"/>
</dbReference>
<evidence type="ECO:0000313" key="7">
    <source>
        <dbReference type="EMBL" id="CAD8526540.1"/>
    </source>
</evidence>
<dbReference type="GO" id="GO:0005385">
    <property type="term" value="F:zinc ion transmembrane transporter activity"/>
    <property type="evidence" value="ECO:0007669"/>
    <property type="project" value="TreeGrafter"/>
</dbReference>
<evidence type="ECO:0000256" key="5">
    <source>
        <dbReference type="SAM" id="MobiDB-lite"/>
    </source>
</evidence>
<dbReference type="InterPro" id="IPR003689">
    <property type="entry name" value="ZIP"/>
</dbReference>
<name>A0A7S0ING5_MICPS</name>
<feature type="transmembrane region" description="Helical" evidence="6">
    <location>
        <begin position="68"/>
        <end position="89"/>
    </location>
</feature>
<feature type="transmembrane region" description="Helical" evidence="6">
    <location>
        <begin position="39"/>
        <end position="56"/>
    </location>
</feature>
<feature type="transmembrane region" description="Helical" evidence="6">
    <location>
        <begin position="96"/>
        <end position="118"/>
    </location>
</feature>
<sequence>MRQSSSTRKRSSGTPSLLGGESRRLRSSDPARRKDRHKAANFVCGSLFAAGSALIVRSLTMFDGDDQYALFLSLLAGLATSVGGIIAVMKKPDQKMLAFLLGTAIGVMATLSLVELYVKNLMQNGFVEVTAAMCIGAVVYMVLEPLLPKTEALEAKVEKQGSGGDDAPTRMSKARLIRLGILMAITMTLHNLPEGFAVAFSSFTGIGPVMAAAIGVHNVPEGIIVAAPVYAATGSRRYALMLATASGLSEPVGAFIALFFIKPYLTPKLLHYLLAGTGGMMTAVCIIELFPEGRKCKHDGQLLKGIVFGSLLMLSTLYVGV</sequence>
<evidence type="ECO:0000256" key="6">
    <source>
        <dbReference type="SAM" id="Phobius"/>
    </source>
</evidence>
<keyword evidence="4 6" id="KW-0472">Membrane</keyword>
<dbReference type="EMBL" id="HBEQ01014921">
    <property type="protein sequence ID" value="CAD8526540.1"/>
    <property type="molecule type" value="Transcribed_RNA"/>
</dbReference>
<feature type="region of interest" description="Disordered" evidence="5">
    <location>
        <begin position="1"/>
        <end position="34"/>
    </location>
</feature>
<evidence type="ECO:0000256" key="2">
    <source>
        <dbReference type="ARBA" id="ARBA00022692"/>
    </source>
</evidence>
<evidence type="ECO:0008006" key="8">
    <source>
        <dbReference type="Google" id="ProtNLM"/>
    </source>
</evidence>
<keyword evidence="3 6" id="KW-1133">Transmembrane helix</keyword>
<gene>
    <name evidence="7" type="ORF">MCOM1403_LOCUS12033</name>
</gene>
<feature type="transmembrane region" description="Helical" evidence="6">
    <location>
        <begin position="272"/>
        <end position="290"/>
    </location>
</feature>
<feature type="compositionally biased region" description="Basic and acidic residues" evidence="5">
    <location>
        <begin position="21"/>
        <end position="32"/>
    </location>
</feature>
<evidence type="ECO:0000256" key="1">
    <source>
        <dbReference type="ARBA" id="ARBA00004141"/>
    </source>
</evidence>
<dbReference type="Pfam" id="PF02535">
    <property type="entry name" value="Zip"/>
    <property type="match status" value="1"/>
</dbReference>
<feature type="transmembrane region" description="Helical" evidence="6">
    <location>
        <begin position="176"/>
        <end position="192"/>
    </location>
</feature>
<comment type="subcellular location">
    <subcellularLocation>
        <location evidence="1">Membrane</location>
        <topology evidence="1">Multi-pass membrane protein</topology>
    </subcellularLocation>
</comment>
<dbReference type="PANTHER" id="PTHR11040">
    <property type="entry name" value="ZINC/IRON TRANSPORTER"/>
    <property type="match status" value="1"/>
</dbReference>
<feature type="transmembrane region" description="Helical" evidence="6">
    <location>
        <begin position="302"/>
        <end position="320"/>
    </location>
</feature>
<accession>A0A7S0ING5</accession>
<reference evidence="7" key="1">
    <citation type="submission" date="2021-01" db="EMBL/GenBank/DDBJ databases">
        <authorList>
            <person name="Corre E."/>
            <person name="Pelletier E."/>
            <person name="Niang G."/>
            <person name="Scheremetjew M."/>
            <person name="Finn R."/>
            <person name="Kale V."/>
            <person name="Holt S."/>
            <person name="Cochrane G."/>
            <person name="Meng A."/>
            <person name="Brown T."/>
            <person name="Cohen L."/>
        </authorList>
    </citation>
    <scope>NUCLEOTIDE SEQUENCE</scope>
    <source>
        <strain evidence="7">CCMP1723</strain>
    </source>
</reference>
<evidence type="ECO:0000256" key="4">
    <source>
        <dbReference type="ARBA" id="ARBA00023136"/>
    </source>
</evidence>
<evidence type="ECO:0000256" key="3">
    <source>
        <dbReference type="ARBA" id="ARBA00022989"/>
    </source>
</evidence>